<evidence type="ECO:0000256" key="3">
    <source>
        <dbReference type="ARBA" id="ARBA00022475"/>
    </source>
</evidence>
<dbReference type="InterPro" id="IPR005524">
    <property type="entry name" value="DUF318"/>
</dbReference>
<protein>
    <recommendedName>
        <fullName evidence="9">Permease</fullName>
    </recommendedName>
</protein>
<reference evidence="8" key="1">
    <citation type="journal article" date="2014" name="Front. Microbiol.">
        <title>High frequency of phylogenetically diverse reductive dehalogenase-homologous genes in deep subseafloor sedimentary metagenomes.</title>
        <authorList>
            <person name="Kawai M."/>
            <person name="Futagami T."/>
            <person name="Toyoda A."/>
            <person name="Takaki Y."/>
            <person name="Nishi S."/>
            <person name="Hori S."/>
            <person name="Arai W."/>
            <person name="Tsubouchi T."/>
            <person name="Morono Y."/>
            <person name="Uchiyama I."/>
            <person name="Ito T."/>
            <person name="Fujiyama A."/>
            <person name="Inagaki F."/>
            <person name="Takami H."/>
        </authorList>
    </citation>
    <scope>NUCLEOTIDE SEQUENCE</scope>
    <source>
        <strain evidence="8">Expedition CK06-06</strain>
    </source>
</reference>
<evidence type="ECO:0000313" key="8">
    <source>
        <dbReference type="EMBL" id="GAH81500.1"/>
    </source>
</evidence>
<dbReference type="EMBL" id="BARU01040794">
    <property type="protein sequence ID" value="GAH81500.1"/>
    <property type="molecule type" value="Genomic_DNA"/>
</dbReference>
<feature type="transmembrane region" description="Helical" evidence="7">
    <location>
        <begin position="12"/>
        <end position="34"/>
    </location>
</feature>
<evidence type="ECO:0008006" key="9">
    <source>
        <dbReference type="Google" id="ProtNLM"/>
    </source>
</evidence>
<name>X1JJ63_9ZZZZ</name>
<evidence type="ECO:0000256" key="6">
    <source>
        <dbReference type="ARBA" id="ARBA00023136"/>
    </source>
</evidence>
<comment type="similarity">
    <text evidence="2">Belongs to the UPF0718 family.</text>
</comment>
<feature type="transmembrane region" description="Helical" evidence="7">
    <location>
        <begin position="46"/>
        <end position="67"/>
    </location>
</feature>
<comment type="caution">
    <text evidence="8">The sequence shown here is derived from an EMBL/GenBank/DDBJ whole genome shotgun (WGS) entry which is preliminary data.</text>
</comment>
<comment type="subcellular location">
    <subcellularLocation>
        <location evidence="1">Cell membrane</location>
        <topology evidence="1">Multi-pass membrane protein</topology>
    </subcellularLocation>
</comment>
<keyword evidence="3" id="KW-1003">Cell membrane</keyword>
<dbReference type="Pfam" id="PF03773">
    <property type="entry name" value="ArsP_1"/>
    <property type="match status" value="1"/>
</dbReference>
<evidence type="ECO:0000256" key="7">
    <source>
        <dbReference type="SAM" id="Phobius"/>
    </source>
</evidence>
<evidence type="ECO:0000256" key="2">
    <source>
        <dbReference type="ARBA" id="ARBA00006386"/>
    </source>
</evidence>
<sequence length="112" mass="12168">MIPVSAGIYRKGGAIAPAFILLWVAPASNLLAVIYTGNIIGYDMAIARIITAFVTAFVMGTVMYLSFRKEEAERMVEGEEGGNNDKKIIAGKDIILLLLILFSLLSPNYLIT</sequence>
<evidence type="ECO:0000256" key="4">
    <source>
        <dbReference type="ARBA" id="ARBA00022692"/>
    </source>
</evidence>
<dbReference type="GO" id="GO:0005886">
    <property type="term" value="C:plasma membrane"/>
    <property type="evidence" value="ECO:0007669"/>
    <property type="project" value="UniProtKB-SubCell"/>
</dbReference>
<dbReference type="PANTHER" id="PTHR43299:SF1">
    <property type="entry name" value="UPF0718 PROTEIN YRAQ"/>
    <property type="match status" value="1"/>
</dbReference>
<keyword evidence="5 7" id="KW-1133">Transmembrane helix</keyword>
<organism evidence="8">
    <name type="scientific">marine sediment metagenome</name>
    <dbReference type="NCBI Taxonomy" id="412755"/>
    <lineage>
        <taxon>unclassified sequences</taxon>
        <taxon>metagenomes</taxon>
        <taxon>ecological metagenomes</taxon>
    </lineage>
</organism>
<evidence type="ECO:0000256" key="1">
    <source>
        <dbReference type="ARBA" id="ARBA00004651"/>
    </source>
</evidence>
<evidence type="ECO:0000256" key="5">
    <source>
        <dbReference type="ARBA" id="ARBA00022989"/>
    </source>
</evidence>
<dbReference type="PANTHER" id="PTHR43299">
    <property type="entry name" value="UPF0718 PROTEIN YRAQ"/>
    <property type="match status" value="1"/>
</dbReference>
<accession>X1JJ63</accession>
<gene>
    <name evidence="8" type="ORF">S03H2_63017</name>
</gene>
<dbReference type="AlphaFoldDB" id="X1JJ63"/>
<keyword evidence="4 7" id="KW-0812">Transmembrane</keyword>
<feature type="transmembrane region" description="Helical" evidence="7">
    <location>
        <begin position="94"/>
        <end position="111"/>
    </location>
</feature>
<keyword evidence="6 7" id="KW-0472">Membrane</keyword>
<proteinExistence type="inferred from homology"/>
<feature type="non-terminal residue" evidence="8">
    <location>
        <position position="112"/>
    </location>
</feature>